<sequence>MNNQTEEVNTDIVIECDMCSASWSENLLDHIDNATKPALLKIYNFIKKKLDTMN</sequence>
<name>A0A0F9D2L1_9ZZZZ</name>
<comment type="caution">
    <text evidence="1">The sequence shown here is derived from an EMBL/GenBank/DDBJ whole genome shotgun (WGS) entry which is preliminary data.</text>
</comment>
<proteinExistence type="predicted"/>
<gene>
    <name evidence="1" type="ORF">LCGC14_2539630</name>
</gene>
<accession>A0A0F9D2L1</accession>
<evidence type="ECO:0000313" key="1">
    <source>
        <dbReference type="EMBL" id="KKL12051.1"/>
    </source>
</evidence>
<protein>
    <submittedName>
        <fullName evidence="1">Uncharacterized protein</fullName>
    </submittedName>
</protein>
<organism evidence="1">
    <name type="scientific">marine sediment metagenome</name>
    <dbReference type="NCBI Taxonomy" id="412755"/>
    <lineage>
        <taxon>unclassified sequences</taxon>
        <taxon>metagenomes</taxon>
        <taxon>ecological metagenomes</taxon>
    </lineage>
</organism>
<dbReference type="EMBL" id="LAZR01041414">
    <property type="protein sequence ID" value="KKL12051.1"/>
    <property type="molecule type" value="Genomic_DNA"/>
</dbReference>
<dbReference type="AlphaFoldDB" id="A0A0F9D2L1"/>
<reference evidence="1" key="1">
    <citation type="journal article" date="2015" name="Nature">
        <title>Complex archaea that bridge the gap between prokaryotes and eukaryotes.</title>
        <authorList>
            <person name="Spang A."/>
            <person name="Saw J.H."/>
            <person name="Jorgensen S.L."/>
            <person name="Zaremba-Niedzwiedzka K."/>
            <person name="Martijn J."/>
            <person name="Lind A.E."/>
            <person name="van Eijk R."/>
            <person name="Schleper C."/>
            <person name="Guy L."/>
            <person name="Ettema T.J."/>
        </authorList>
    </citation>
    <scope>NUCLEOTIDE SEQUENCE</scope>
</reference>